<proteinExistence type="predicted"/>
<name>A0ABU6X9J6_9FABA</name>
<gene>
    <name evidence="1" type="ORF">PIB30_029960</name>
</gene>
<accession>A0ABU6X9J6</accession>
<organism evidence="1 2">
    <name type="scientific">Stylosanthes scabra</name>
    <dbReference type="NCBI Taxonomy" id="79078"/>
    <lineage>
        <taxon>Eukaryota</taxon>
        <taxon>Viridiplantae</taxon>
        <taxon>Streptophyta</taxon>
        <taxon>Embryophyta</taxon>
        <taxon>Tracheophyta</taxon>
        <taxon>Spermatophyta</taxon>
        <taxon>Magnoliopsida</taxon>
        <taxon>eudicotyledons</taxon>
        <taxon>Gunneridae</taxon>
        <taxon>Pentapetalae</taxon>
        <taxon>rosids</taxon>
        <taxon>fabids</taxon>
        <taxon>Fabales</taxon>
        <taxon>Fabaceae</taxon>
        <taxon>Papilionoideae</taxon>
        <taxon>50 kb inversion clade</taxon>
        <taxon>dalbergioids sensu lato</taxon>
        <taxon>Dalbergieae</taxon>
        <taxon>Pterocarpus clade</taxon>
        <taxon>Stylosanthes</taxon>
    </lineage>
</organism>
<dbReference type="EMBL" id="JASCZI010211572">
    <property type="protein sequence ID" value="MED6194582.1"/>
    <property type="molecule type" value="Genomic_DNA"/>
</dbReference>
<evidence type="ECO:0000313" key="1">
    <source>
        <dbReference type="EMBL" id="MED6194582.1"/>
    </source>
</evidence>
<sequence>MKGKFRKARLDGNREPFLPDTLERTERKHDRERFLLLDSMTCDLLCSQSQLNSCELNCFVGLAFTAKTGAEVAKNGEMNEEVVKKTLKADSAAYANAPKHLCIRIALTSASRPELGPDKCVRT</sequence>
<comment type="caution">
    <text evidence="1">The sequence shown here is derived from an EMBL/GenBank/DDBJ whole genome shotgun (WGS) entry which is preliminary data.</text>
</comment>
<keyword evidence="2" id="KW-1185">Reference proteome</keyword>
<protein>
    <submittedName>
        <fullName evidence="1">Uncharacterized protein</fullName>
    </submittedName>
</protein>
<reference evidence="1 2" key="1">
    <citation type="journal article" date="2023" name="Plants (Basel)">
        <title>Bridging the Gap: Combining Genomics and Transcriptomics Approaches to Understand Stylosanthes scabra, an Orphan Legume from the Brazilian Caatinga.</title>
        <authorList>
            <person name="Ferreira-Neto J.R.C."/>
            <person name="da Silva M.D."/>
            <person name="Binneck E."/>
            <person name="de Melo N.F."/>
            <person name="da Silva R.H."/>
            <person name="de Melo A.L.T.M."/>
            <person name="Pandolfi V."/>
            <person name="Bustamante F.O."/>
            <person name="Brasileiro-Vidal A.C."/>
            <person name="Benko-Iseppon A.M."/>
        </authorList>
    </citation>
    <scope>NUCLEOTIDE SEQUENCE [LARGE SCALE GENOMIC DNA]</scope>
    <source>
        <tissue evidence="1">Leaves</tissue>
    </source>
</reference>
<evidence type="ECO:0000313" key="2">
    <source>
        <dbReference type="Proteomes" id="UP001341840"/>
    </source>
</evidence>
<dbReference type="Proteomes" id="UP001341840">
    <property type="component" value="Unassembled WGS sequence"/>
</dbReference>